<feature type="binding site" evidence="5">
    <location>
        <position position="150"/>
    </location>
    <ligand>
        <name>Zn(2+)</name>
        <dbReference type="ChEBI" id="CHEBI:29105"/>
        <note>structural</note>
    </ligand>
</feature>
<feature type="binding site" evidence="5">
    <location>
        <position position="160"/>
    </location>
    <ligand>
        <name>AMP</name>
        <dbReference type="ChEBI" id="CHEBI:456215"/>
    </ligand>
</feature>
<dbReference type="InterPro" id="IPR007862">
    <property type="entry name" value="Adenylate_kinase_lid-dom"/>
</dbReference>
<comment type="catalytic activity">
    <reaction evidence="5 7">
        <text>AMP + ATP = 2 ADP</text>
        <dbReference type="Rhea" id="RHEA:12973"/>
        <dbReference type="ChEBI" id="CHEBI:30616"/>
        <dbReference type="ChEBI" id="CHEBI:456215"/>
        <dbReference type="ChEBI" id="CHEBI:456216"/>
        <dbReference type="EC" id="2.7.4.3"/>
    </reaction>
</comment>
<dbReference type="HAMAP" id="MF_00235">
    <property type="entry name" value="Adenylate_kinase_Adk"/>
    <property type="match status" value="1"/>
</dbReference>
<dbReference type="NCBIfam" id="TIGR01351">
    <property type="entry name" value="adk"/>
    <property type="match status" value="1"/>
</dbReference>
<keyword evidence="5 7" id="KW-0067">ATP-binding</keyword>
<dbReference type="InterPro" id="IPR033690">
    <property type="entry name" value="Adenylat_kinase_CS"/>
</dbReference>
<comment type="pathway">
    <text evidence="5">Purine metabolism; AMP biosynthesis via salvage pathway; AMP from ADP: step 1/1.</text>
</comment>
<reference evidence="9" key="1">
    <citation type="submission" date="2024-03" db="EMBL/GenBank/DDBJ databases">
        <title>The Complete Genome of 'Candidatus Phytoplasma fraxini' AshY1 from the Ash Yellows Group.</title>
        <authorList>
            <person name="Boehm J.W."/>
            <person name="Huettel B."/>
            <person name="Schneider B."/>
            <person name="Kube M."/>
        </authorList>
    </citation>
    <scope>NUCLEOTIDE SEQUENCE [LARGE SCALE GENOMIC DNA]</scope>
    <source>
        <strain evidence="9">AshY1</strain>
    </source>
</reference>
<evidence type="ECO:0000256" key="1">
    <source>
        <dbReference type="ARBA" id="ARBA00022679"/>
    </source>
</evidence>
<keyword evidence="2 5" id="KW-0545">Nucleotide biosynthesis</keyword>
<feature type="binding site" evidence="5">
    <location>
        <position position="130"/>
    </location>
    <ligand>
        <name>Zn(2+)</name>
        <dbReference type="ChEBI" id="CHEBI:29105"/>
        <note>structural</note>
    </ligand>
</feature>
<dbReference type="GO" id="GO:0016301">
    <property type="term" value="F:kinase activity"/>
    <property type="evidence" value="ECO:0007669"/>
    <property type="project" value="UniProtKB-KW"/>
</dbReference>
<keyword evidence="5" id="KW-0479">Metal-binding</keyword>
<evidence type="ECO:0000256" key="2">
    <source>
        <dbReference type="ARBA" id="ARBA00022727"/>
    </source>
</evidence>
<dbReference type="RefSeq" id="WP_341266498.1">
    <property type="nucleotide sequence ID" value="NZ_CP146843.1"/>
</dbReference>
<keyword evidence="1 5" id="KW-0808">Transferase</keyword>
<feature type="domain" description="Adenylate kinase active site lid" evidence="8">
    <location>
        <begin position="127"/>
        <end position="162"/>
    </location>
</feature>
<feature type="region of interest" description="NMP" evidence="5">
    <location>
        <begin position="30"/>
        <end position="59"/>
    </location>
</feature>
<keyword evidence="10" id="KW-1185">Reference proteome</keyword>
<dbReference type="Proteomes" id="UP001484199">
    <property type="component" value="Chromosome"/>
</dbReference>
<comment type="subunit">
    <text evidence="5 7">Monomer.</text>
</comment>
<dbReference type="InterPro" id="IPR027417">
    <property type="entry name" value="P-loop_NTPase"/>
</dbReference>
<evidence type="ECO:0000256" key="5">
    <source>
        <dbReference type="HAMAP-Rule" id="MF_00235"/>
    </source>
</evidence>
<evidence type="ECO:0000259" key="8">
    <source>
        <dbReference type="Pfam" id="PF05191"/>
    </source>
</evidence>
<feature type="binding site" evidence="5">
    <location>
        <begin position="85"/>
        <end position="88"/>
    </location>
    <ligand>
        <name>AMP</name>
        <dbReference type="ChEBI" id="CHEBI:456215"/>
    </ligand>
</feature>
<feature type="binding site" evidence="5">
    <location>
        <position position="153"/>
    </location>
    <ligand>
        <name>Zn(2+)</name>
        <dbReference type="ChEBI" id="CHEBI:29105"/>
        <note>structural</note>
    </ligand>
</feature>
<evidence type="ECO:0000256" key="7">
    <source>
        <dbReference type="RuleBase" id="RU003331"/>
    </source>
</evidence>
<feature type="binding site" evidence="5">
    <location>
        <position position="127"/>
    </location>
    <ligand>
        <name>ATP</name>
        <dbReference type="ChEBI" id="CHEBI:30616"/>
    </ligand>
</feature>
<feature type="binding site" evidence="5">
    <location>
        <position position="36"/>
    </location>
    <ligand>
        <name>AMP</name>
        <dbReference type="ChEBI" id="CHEBI:456215"/>
    </ligand>
</feature>
<dbReference type="EMBL" id="CP146843">
    <property type="protein sequence ID" value="WYY26597.1"/>
    <property type="molecule type" value="Genomic_DNA"/>
</dbReference>
<dbReference type="CDD" id="cd01428">
    <property type="entry name" value="ADK"/>
    <property type="match status" value="1"/>
</dbReference>
<dbReference type="Pfam" id="PF00406">
    <property type="entry name" value="ADK"/>
    <property type="match status" value="1"/>
</dbReference>
<dbReference type="SUPFAM" id="SSF52540">
    <property type="entry name" value="P-loop containing nucleoside triphosphate hydrolases"/>
    <property type="match status" value="1"/>
</dbReference>
<gene>
    <name evidence="5" type="primary">adk</name>
    <name evidence="9" type="ORF">AshY1_04920</name>
</gene>
<dbReference type="EC" id="2.7.4.3" evidence="5 7"/>
<feature type="binding site" evidence="5">
    <location>
        <position position="92"/>
    </location>
    <ligand>
        <name>AMP</name>
        <dbReference type="ChEBI" id="CHEBI:456215"/>
    </ligand>
</feature>
<evidence type="ECO:0000313" key="9">
    <source>
        <dbReference type="EMBL" id="WYY26597.1"/>
    </source>
</evidence>
<keyword evidence="3 5" id="KW-0547">Nucleotide-binding</keyword>
<feature type="binding site" evidence="5">
    <location>
        <begin position="136"/>
        <end position="137"/>
    </location>
    <ligand>
        <name>ATP</name>
        <dbReference type="ChEBI" id="CHEBI:30616"/>
    </ligand>
</feature>
<feature type="binding site" evidence="5">
    <location>
        <begin position="57"/>
        <end position="59"/>
    </location>
    <ligand>
        <name>AMP</name>
        <dbReference type="ChEBI" id="CHEBI:456215"/>
    </ligand>
</feature>
<organism evidence="9 10">
    <name type="scientific">Ash yellows phytoplasma</name>
    <dbReference type="NCBI Taxonomy" id="35780"/>
    <lineage>
        <taxon>Bacteria</taxon>
        <taxon>Bacillati</taxon>
        <taxon>Mycoplasmatota</taxon>
        <taxon>Mollicutes</taxon>
        <taxon>Acholeplasmatales</taxon>
        <taxon>Acholeplasmataceae</taxon>
        <taxon>Candidatus Phytoplasma</taxon>
        <taxon>16SrVII (Ash yellows group)</taxon>
    </lineage>
</organism>
<keyword evidence="4 5" id="KW-0418">Kinase</keyword>
<dbReference type="InterPro" id="IPR006259">
    <property type="entry name" value="Adenyl_kin_sub"/>
</dbReference>
<proteinExistence type="inferred from homology"/>
<evidence type="ECO:0000256" key="3">
    <source>
        <dbReference type="ARBA" id="ARBA00022741"/>
    </source>
</evidence>
<keyword evidence="5" id="KW-0862">Zinc</keyword>
<evidence type="ECO:0000313" key="10">
    <source>
        <dbReference type="Proteomes" id="UP001484199"/>
    </source>
</evidence>
<feature type="region of interest" description="LID" evidence="5">
    <location>
        <begin position="126"/>
        <end position="163"/>
    </location>
</feature>
<dbReference type="PANTHER" id="PTHR23359">
    <property type="entry name" value="NUCLEOTIDE KINASE"/>
    <property type="match status" value="1"/>
</dbReference>
<dbReference type="PROSITE" id="PS00113">
    <property type="entry name" value="ADENYLATE_KINASE"/>
    <property type="match status" value="1"/>
</dbReference>
<dbReference type="Gene3D" id="3.40.50.300">
    <property type="entry name" value="P-loop containing nucleotide triphosphate hydrolases"/>
    <property type="match status" value="1"/>
</dbReference>
<feature type="binding site" evidence="5">
    <location>
        <position position="133"/>
    </location>
    <ligand>
        <name>Zn(2+)</name>
        <dbReference type="ChEBI" id="CHEBI:29105"/>
        <note>structural</note>
    </ligand>
</feature>
<evidence type="ECO:0000256" key="6">
    <source>
        <dbReference type="RuleBase" id="RU003330"/>
    </source>
</evidence>
<comment type="subcellular location">
    <subcellularLocation>
        <location evidence="5 7">Cytoplasm</location>
    </subcellularLocation>
</comment>
<feature type="binding site" evidence="5">
    <location>
        <position position="171"/>
    </location>
    <ligand>
        <name>AMP</name>
        <dbReference type="ChEBI" id="CHEBI:456215"/>
    </ligand>
</feature>
<dbReference type="PRINTS" id="PR00094">
    <property type="entry name" value="ADENYLTKNASE"/>
</dbReference>
<comment type="domain">
    <text evidence="5">Consists of three domains, a large central CORE domain and two small peripheral domains, NMPbind and LID, which undergo movements during catalysis. The LID domain closes over the site of phosphoryl transfer upon ATP binding. Assembling and dissambling the active center during each catalytic cycle provides an effective means to prevent ATP hydrolysis. Some bacteria have evolved a zinc-coordinating structure that stabilizes the LID domain.</text>
</comment>
<comment type="caution">
    <text evidence="5">Lacks conserved residue(s) required for the propagation of feature annotation.</text>
</comment>
<comment type="similarity">
    <text evidence="5 6">Belongs to the adenylate kinase family.</text>
</comment>
<dbReference type="InterPro" id="IPR000850">
    <property type="entry name" value="Adenylat/UMP-CMP_kin"/>
</dbReference>
<accession>A0ABZ2UA78</accession>
<name>A0ABZ2UA78_ASHYP</name>
<keyword evidence="5" id="KW-0963">Cytoplasm</keyword>
<dbReference type="Pfam" id="PF05191">
    <property type="entry name" value="ADK_lid"/>
    <property type="match status" value="1"/>
</dbReference>
<feature type="binding site" evidence="5">
    <location>
        <begin position="10"/>
        <end position="15"/>
    </location>
    <ligand>
        <name>ATP</name>
        <dbReference type="ChEBI" id="CHEBI:30616"/>
    </ligand>
</feature>
<sequence>MNIILIGPPASGKGTQSVILSKYFNIPHISVGDVFRTNLKNKTELGKLVISYINKGLLVPNDITNSMISKYLIQDIIKKGFILDGYPRNLEQGRFLTKELSTKNIFLNKVFYFNVDEKILKQRIIGRMVCPQCGDIYHKEKRSPERSGLCNNDNTPLIQRIDDNLDTLQTRLSIYEKETFPLIDYYKQMHKLLEIKVEEPQQSIQDITNIILTQLKNIK</sequence>
<protein>
    <recommendedName>
        <fullName evidence="5 7">Adenylate kinase</fullName>
        <shortName evidence="5">AK</shortName>
        <ecNumber evidence="5 7">2.7.4.3</ecNumber>
    </recommendedName>
    <alternativeName>
        <fullName evidence="5">ATP-AMP transphosphorylase</fullName>
    </alternativeName>
    <alternativeName>
        <fullName evidence="5">ATP:AMP phosphotransferase</fullName>
    </alternativeName>
    <alternativeName>
        <fullName evidence="5">Adenylate monophosphate kinase</fullName>
    </alternativeName>
</protein>
<comment type="function">
    <text evidence="5">Catalyzes the reversible transfer of the terminal phosphate group between ATP and AMP. Plays an important role in cellular energy homeostasis and in adenine nucleotide metabolism.</text>
</comment>
<evidence type="ECO:0000256" key="4">
    <source>
        <dbReference type="ARBA" id="ARBA00022777"/>
    </source>
</evidence>
<feature type="binding site" evidence="5">
    <location>
        <position position="199"/>
    </location>
    <ligand>
        <name>ATP</name>
        <dbReference type="ChEBI" id="CHEBI:30616"/>
    </ligand>
</feature>